<evidence type="ECO:0000256" key="2">
    <source>
        <dbReference type="ARBA" id="ARBA00022598"/>
    </source>
</evidence>
<dbReference type="PROSITE" id="PS51447">
    <property type="entry name" value="FDX_ACB"/>
    <property type="match status" value="1"/>
</dbReference>
<evidence type="ECO:0000256" key="5">
    <source>
        <dbReference type="ARBA" id="ARBA00022917"/>
    </source>
</evidence>
<dbReference type="SUPFAM" id="SSF55681">
    <property type="entry name" value="Class II aaRS and biotin synthetases"/>
    <property type="match status" value="1"/>
</dbReference>
<dbReference type="InterPro" id="IPR005121">
    <property type="entry name" value="Fdx_antiC-bd"/>
</dbReference>
<evidence type="ECO:0000313" key="11">
    <source>
        <dbReference type="EMBL" id="MBB4967120.1"/>
    </source>
</evidence>
<dbReference type="AlphaFoldDB" id="A0A7W7T5W2"/>
<sequence length="341" mass="37149">MSRDLSDPAYGPHAMQVLLDEVLAALPGEVRVVRDHPEVSVDDNYTRLGYPPDAITRDARYTRYTTPGRMLRSHTTAMVPPALRLLSRDDWADVTLACAGMVFRRDVIDRVHSGTPHQLDLWRITRTRHDLLSWVDTVLGAAVPGLEYRTVPATHPYTTSGIQVDVRVDGQWLEVGEGGAAAAAVLRGAWLPENAHGLAFGLGLDRLLMLRKGVPDIRLLSSTEPRVAAQMLDLAPYRAVSRHPAVVRDVSVAVDPGHDGETLGDVVRAAAGDLVEEVTVLSRTPVAELPAVAVARLGAKTGQQNVLLRLLLRHPTRTLTDAEANRARDAVYAAIVERSSH</sequence>
<dbReference type="GO" id="GO:0005524">
    <property type="term" value="F:ATP binding"/>
    <property type="evidence" value="ECO:0007669"/>
    <property type="project" value="UniProtKB-KW"/>
</dbReference>
<name>A0A7W7T5W2_9PSEU</name>
<dbReference type="GO" id="GO:0004812">
    <property type="term" value="F:aminoacyl-tRNA ligase activity"/>
    <property type="evidence" value="ECO:0007669"/>
    <property type="project" value="UniProtKB-KW"/>
</dbReference>
<dbReference type="InterPro" id="IPR006195">
    <property type="entry name" value="aa-tRNA-synth_II"/>
</dbReference>
<accession>A0A7W7T5W2</accession>
<proteinExistence type="inferred from homology"/>
<dbReference type="InterPro" id="IPR045864">
    <property type="entry name" value="aa-tRNA-synth_II/BPL/LPL"/>
</dbReference>
<keyword evidence="3" id="KW-0547">Nucleotide-binding</keyword>
<evidence type="ECO:0000256" key="4">
    <source>
        <dbReference type="ARBA" id="ARBA00022840"/>
    </source>
</evidence>
<dbReference type="Gene3D" id="3.30.70.380">
    <property type="entry name" value="Ferrodoxin-fold anticodon-binding domain"/>
    <property type="match status" value="1"/>
</dbReference>
<dbReference type="InterPro" id="IPR036690">
    <property type="entry name" value="Fdx_antiC-bd_sf"/>
</dbReference>
<keyword evidence="4" id="KW-0067">ATP-binding</keyword>
<comment type="similarity">
    <text evidence="1">Belongs to the class-II aminoacyl-tRNA synthetase family.</text>
</comment>
<feature type="domain" description="Aminoacyl-transfer RNA synthetases class-II family profile" evidence="9">
    <location>
        <begin position="100"/>
        <end position="225"/>
    </location>
</feature>
<organism evidence="11 12">
    <name type="scientific">Saccharothrix violaceirubra</name>
    <dbReference type="NCBI Taxonomy" id="413306"/>
    <lineage>
        <taxon>Bacteria</taxon>
        <taxon>Bacillati</taxon>
        <taxon>Actinomycetota</taxon>
        <taxon>Actinomycetes</taxon>
        <taxon>Pseudonocardiales</taxon>
        <taxon>Pseudonocardiaceae</taxon>
        <taxon>Saccharothrix</taxon>
    </lineage>
</organism>
<keyword evidence="2 11" id="KW-0436">Ligase</keyword>
<reference evidence="11 12" key="1">
    <citation type="submission" date="2020-08" db="EMBL/GenBank/DDBJ databases">
        <title>Sequencing the genomes of 1000 actinobacteria strains.</title>
        <authorList>
            <person name="Klenk H.-P."/>
        </authorList>
    </citation>
    <scope>NUCLEOTIDE SEQUENCE [LARGE SCALE GENOMIC DNA]</scope>
    <source>
        <strain evidence="11 12">DSM 45084</strain>
    </source>
</reference>
<dbReference type="GO" id="GO:0043039">
    <property type="term" value="P:tRNA aminoacylation"/>
    <property type="evidence" value="ECO:0007669"/>
    <property type="project" value="InterPro"/>
</dbReference>
<evidence type="ECO:0000256" key="3">
    <source>
        <dbReference type="ARBA" id="ARBA00022741"/>
    </source>
</evidence>
<gene>
    <name evidence="11" type="ORF">F4559_004479</name>
</gene>
<dbReference type="RefSeq" id="WP_184671563.1">
    <property type="nucleotide sequence ID" value="NZ_BAABAI010000037.1"/>
</dbReference>
<evidence type="ECO:0000259" key="9">
    <source>
        <dbReference type="PROSITE" id="PS50862"/>
    </source>
</evidence>
<evidence type="ECO:0000256" key="8">
    <source>
        <dbReference type="ARBA" id="ARBA00031194"/>
    </source>
</evidence>
<dbReference type="GO" id="GO:0006412">
    <property type="term" value="P:translation"/>
    <property type="evidence" value="ECO:0007669"/>
    <property type="project" value="UniProtKB-KW"/>
</dbReference>
<dbReference type="Proteomes" id="UP000542674">
    <property type="component" value="Unassembled WGS sequence"/>
</dbReference>
<evidence type="ECO:0000259" key="10">
    <source>
        <dbReference type="PROSITE" id="PS51447"/>
    </source>
</evidence>
<comment type="caution">
    <text evidence="11">The sequence shown here is derived from an EMBL/GenBank/DDBJ whole genome shotgun (WGS) entry which is preliminary data.</text>
</comment>
<evidence type="ECO:0000313" key="12">
    <source>
        <dbReference type="Proteomes" id="UP000542674"/>
    </source>
</evidence>
<dbReference type="Pfam" id="PF03147">
    <property type="entry name" value="FDX-ACB"/>
    <property type="match status" value="1"/>
</dbReference>
<keyword evidence="6" id="KW-0809">Transit peptide</keyword>
<keyword evidence="5" id="KW-0648">Protein biosynthesis</keyword>
<dbReference type="Gene3D" id="3.30.930.10">
    <property type="entry name" value="Bira Bifunctional Protein, Domain 2"/>
    <property type="match status" value="1"/>
</dbReference>
<protein>
    <recommendedName>
        <fullName evidence="8">Phenylalanyl-tRNA synthetase</fullName>
    </recommendedName>
</protein>
<dbReference type="SUPFAM" id="SSF54991">
    <property type="entry name" value="Anticodon-binding domain of PheRS"/>
    <property type="match status" value="1"/>
</dbReference>
<evidence type="ECO:0000256" key="7">
    <source>
        <dbReference type="ARBA" id="ARBA00023146"/>
    </source>
</evidence>
<dbReference type="EMBL" id="JACHJS010000001">
    <property type="protein sequence ID" value="MBB4967120.1"/>
    <property type="molecule type" value="Genomic_DNA"/>
</dbReference>
<keyword evidence="12" id="KW-1185">Reference proteome</keyword>
<dbReference type="PROSITE" id="PS50862">
    <property type="entry name" value="AA_TRNA_LIGASE_II"/>
    <property type="match status" value="1"/>
</dbReference>
<evidence type="ECO:0000256" key="1">
    <source>
        <dbReference type="ARBA" id="ARBA00008226"/>
    </source>
</evidence>
<feature type="domain" description="FDX-ACB" evidence="10">
    <location>
        <begin position="241"/>
        <end position="341"/>
    </location>
</feature>
<dbReference type="SMART" id="SM00896">
    <property type="entry name" value="FDX-ACB"/>
    <property type="match status" value="1"/>
</dbReference>
<evidence type="ECO:0000256" key="6">
    <source>
        <dbReference type="ARBA" id="ARBA00022946"/>
    </source>
</evidence>
<keyword evidence="7 11" id="KW-0030">Aminoacyl-tRNA synthetase</keyword>
<dbReference type="GO" id="GO:0000049">
    <property type="term" value="F:tRNA binding"/>
    <property type="evidence" value="ECO:0007669"/>
    <property type="project" value="InterPro"/>
</dbReference>
<dbReference type="InterPro" id="IPR002319">
    <property type="entry name" value="Phenylalanyl-tRNA_Synthase"/>
</dbReference>
<dbReference type="Pfam" id="PF01409">
    <property type="entry name" value="tRNA-synt_2d"/>
    <property type="match status" value="1"/>
</dbReference>